<keyword evidence="3" id="KW-1185">Reference proteome</keyword>
<proteinExistence type="predicted"/>
<sequence>MSFQTNFPRNQFISKVRSQIINSVAQLRSSYMFKISDVLCLVTWSHILNLLVTKNPSTGLSIHEKYHPFQNLVHKAALVNVVVHLFTYFVHWHTFHGVEGEEWRLVMLCYFIGMGLLIFFGSLVLYWREGEAAALMKINCRVELLCQREGAVNYAELIVVLVCLSAYIATTGIPIAMFLLSLWKPCMPQTIPSILLTQCANWEYEGSTVTPLVRIIILIAAVTSGYLRWCQASAVIIVLILPAHSAVLSSVYFNVITK</sequence>
<evidence type="ECO:0000313" key="2">
    <source>
        <dbReference type="EMBL" id="OXA53671.1"/>
    </source>
</evidence>
<reference evidence="2 3" key="1">
    <citation type="submission" date="2015-12" db="EMBL/GenBank/DDBJ databases">
        <title>The genome of Folsomia candida.</title>
        <authorList>
            <person name="Faddeeva A."/>
            <person name="Derks M.F."/>
            <person name="Anvar Y."/>
            <person name="Smit S."/>
            <person name="Van Straalen N."/>
            <person name="Roelofs D."/>
        </authorList>
    </citation>
    <scope>NUCLEOTIDE SEQUENCE [LARGE SCALE GENOMIC DNA]</scope>
    <source>
        <strain evidence="2 3">VU population</strain>
        <tissue evidence="2">Whole body</tissue>
    </source>
</reference>
<dbReference type="AlphaFoldDB" id="A0A226EA42"/>
<accession>A0A226EA42</accession>
<dbReference type="EMBL" id="LNIX01000005">
    <property type="protein sequence ID" value="OXA53671.1"/>
    <property type="molecule type" value="Genomic_DNA"/>
</dbReference>
<keyword evidence="1" id="KW-1133">Transmembrane helix</keyword>
<feature type="transmembrane region" description="Helical" evidence="1">
    <location>
        <begin position="103"/>
        <end position="127"/>
    </location>
</feature>
<organism evidence="2 3">
    <name type="scientific">Folsomia candida</name>
    <name type="common">Springtail</name>
    <dbReference type="NCBI Taxonomy" id="158441"/>
    <lineage>
        <taxon>Eukaryota</taxon>
        <taxon>Metazoa</taxon>
        <taxon>Ecdysozoa</taxon>
        <taxon>Arthropoda</taxon>
        <taxon>Hexapoda</taxon>
        <taxon>Collembola</taxon>
        <taxon>Entomobryomorpha</taxon>
        <taxon>Isotomoidea</taxon>
        <taxon>Isotomidae</taxon>
        <taxon>Proisotominae</taxon>
        <taxon>Folsomia</taxon>
    </lineage>
</organism>
<keyword evidence="1" id="KW-0812">Transmembrane</keyword>
<feature type="transmembrane region" description="Helical" evidence="1">
    <location>
        <begin position="234"/>
        <end position="255"/>
    </location>
</feature>
<protein>
    <submittedName>
        <fullName evidence="2">Uncharacterized protein</fullName>
    </submittedName>
</protein>
<evidence type="ECO:0000256" key="1">
    <source>
        <dbReference type="SAM" id="Phobius"/>
    </source>
</evidence>
<gene>
    <name evidence="2" type="ORF">Fcan01_11139</name>
</gene>
<name>A0A226EA42_FOLCA</name>
<evidence type="ECO:0000313" key="3">
    <source>
        <dbReference type="Proteomes" id="UP000198287"/>
    </source>
</evidence>
<feature type="transmembrane region" description="Helical" evidence="1">
    <location>
        <begin position="157"/>
        <end position="183"/>
    </location>
</feature>
<feature type="transmembrane region" description="Helical" evidence="1">
    <location>
        <begin position="72"/>
        <end position="91"/>
    </location>
</feature>
<dbReference type="Proteomes" id="UP000198287">
    <property type="component" value="Unassembled WGS sequence"/>
</dbReference>
<comment type="caution">
    <text evidence="2">The sequence shown here is derived from an EMBL/GenBank/DDBJ whole genome shotgun (WGS) entry which is preliminary data.</text>
</comment>
<feature type="transmembrane region" description="Helical" evidence="1">
    <location>
        <begin position="211"/>
        <end position="227"/>
    </location>
</feature>
<keyword evidence="1" id="KW-0472">Membrane</keyword>